<dbReference type="Gene3D" id="2.160.20.10">
    <property type="entry name" value="Single-stranded right-handed beta-helix, Pectin lyase-like"/>
    <property type="match status" value="1"/>
</dbReference>
<keyword evidence="5" id="KW-0119">Carbohydrate metabolism</keyword>
<dbReference type="InterPro" id="IPR000743">
    <property type="entry name" value="Glyco_hydro_28"/>
</dbReference>
<organism evidence="11 12">
    <name type="scientific">Flavobacterium soyae</name>
    <dbReference type="NCBI Taxonomy" id="2903098"/>
    <lineage>
        <taxon>Bacteria</taxon>
        <taxon>Pseudomonadati</taxon>
        <taxon>Bacteroidota</taxon>
        <taxon>Flavobacteriia</taxon>
        <taxon>Flavobacteriales</taxon>
        <taxon>Flavobacteriaceae</taxon>
        <taxon>Flavobacterium</taxon>
    </lineage>
</organism>
<dbReference type="PANTHER" id="PTHR31736">
    <property type="match status" value="1"/>
</dbReference>
<evidence type="ECO:0000256" key="4">
    <source>
        <dbReference type="ARBA" id="ARBA00023180"/>
    </source>
</evidence>
<sequence>MKKTFIIFLLSCMSFSLNAQELITFPASDSIPHNNDFSVKVRIAGGQWQELYEYEALVDMHNVTKSSMVNFDFKGTVEFSVTYNRGKVQSARIRPLSYGFEPKIKGNTITFSLSKPANLSLEVNGDIFHNLQIFTNSPETFKPDSKDPNVIYFAAGLHKVKDNVLNVPSGKTVYLAPGAVLKASIHCENVKDIRICGRGIIYKANDGVGVNFSDNIIIEDLVFLNPDHYTVSSGQSTNLTIKNIRSFSAKGWGDGIDLFSNNNVVIDGVFMRNSDDCIAIYGHRWKFYGDCKNIVVKNAALWADVAHPILIGTHGNPEPGKSETLENIKFENIDILNHDESQINYQGCMSINVSDENLARNIYFENIRVEDFEQGQLLNLRVTYNKKYAKAPGRGIENVFFKNITYTGKNANISIIEGYSPERSIKNIVFEGLKINGTEISDQSIKKGYKQLSDFARFYEGLYIEGLVYKSLNETSK</sequence>
<dbReference type="EMBL" id="CP150845">
    <property type="protein sequence ID" value="WYZ19193.1"/>
    <property type="molecule type" value="Genomic_DNA"/>
</dbReference>
<dbReference type="InterPro" id="IPR012334">
    <property type="entry name" value="Pectin_lyas_fold"/>
</dbReference>
<reference evidence="11 12" key="1">
    <citation type="submission" date="2024-03" db="EMBL/GenBank/DDBJ databases">
        <title>Flavobacterium soyae.</title>
        <authorList>
            <person name="Zheng W."/>
        </authorList>
    </citation>
    <scope>NUCLEOTIDE SEQUENCE [LARGE SCALE GENOMIC DNA]</scope>
    <source>
        <strain evidence="11 12">55</strain>
    </source>
</reference>
<dbReference type="GO" id="GO:0016787">
    <property type="term" value="F:hydrolase activity"/>
    <property type="evidence" value="ECO:0007669"/>
    <property type="project" value="UniProtKB-KW"/>
</dbReference>
<dbReference type="SUPFAM" id="SSF51126">
    <property type="entry name" value="Pectin lyase-like"/>
    <property type="match status" value="1"/>
</dbReference>
<keyword evidence="12" id="KW-1185">Reference proteome</keyword>
<protein>
    <submittedName>
        <fullName evidence="11">Glycosyl hydrolase family 28 protein</fullName>
    </submittedName>
</protein>
<evidence type="ECO:0000256" key="1">
    <source>
        <dbReference type="ARBA" id="ARBA00008834"/>
    </source>
</evidence>
<evidence type="ECO:0000256" key="9">
    <source>
        <dbReference type="RuleBase" id="RU361169"/>
    </source>
</evidence>
<evidence type="ECO:0000256" key="6">
    <source>
        <dbReference type="ARBA" id="ARBA00023295"/>
    </source>
</evidence>
<gene>
    <name evidence="11" type="ORF">AABD74_18735</name>
</gene>
<name>A0ABZ2UCG4_9FLAO</name>
<proteinExistence type="inferred from homology"/>
<keyword evidence="4" id="KW-0325">Glycoprotein</keyword>
<dbReference type="Proteomes" id="UP001623852">
    <property type="component" value="Chromosome"/>
</dbReference>
<keyword evidence="3 9" id="KW-0378">Hydrolase</keyword>
<comment type="similarity">
    <text evidence="1 9">Belongs to the glycosyl hydrolase 28 family.</text>
</comment>
<keyword evidence="6 9" id="KW-0326">Glycosidase</keyword>
<evidence type="ECO:0000313" key="12">
    <source>
        <dbReference type="Proteomes" id="UP001623852"/>
    </source>
</evidence>
<dbReference type="Pfam" id="PF00295">
    <property type="entry name" value="Glyco_hydro_28"/>
    <property type="match status" value="1"/>
</dbReference>
<accession>A0ABZ2UCG4</accession>
<dbReference type="RefSeq" id="WP_232680333.1">
    <property type="nucleotide sequence ID" value="NZ_CP150845.1"/>
</dbReference>
<keyword evidence="7" id="KW-0624">Polysaccharide degradation</keyword>
<evidence type="ECO:0000313" key="11">
    <source>
        <dbReference type="EMBL" id="WYZ19193.1"/>
    </source>
</evidence>
<keyword evidence="10" id="KW-0732">Signal</keyword>
<evidence type="ECO:0000256" key="3">
    <source>
        <dbReference type="ARBA" id="ARBA00022801"/>
    </source>
</evidence>
<evidence type="ECO:0000256" key="8">
    <source>
        <dbReference type="ARBA" id="ARBA00037278"/>
    </source>
</evidence>
<feature type="signal peptide" evidence="10">
    <location>
        <begin position="1"/>
        <end position="19"/>
    </location>
</feature>
<feature type="chain" id="PRO_5046410126" evidence="10">
    <location>
        <begin position="20"/>
        <end position="477"/>
    </location>
</feature>
<dbReference type="InterPro" id="IPR011050">
    <property type="entry name" value="Pectin_lyase_fold/virulence"/>
</dbReference>
<keyword evidence="2" id="KW-0677">Repeat</keyword>
<evidence type="ECO:0000256" key="7">
    <source>
        <dbReference type="ARBA" id="ARBA00023326"/>
    </source>
</evidence>
<evidence type="ECO:0000256" key="10">
    <source>
        <dbReference type="SAM" id="SignalP"/>
    </source>
</evidence>
<evidence type="ECO:0000256" key="5">
    <source>
        <dbReference type="ARBA" id="ARBA00023277"/>
    </source>
</evidence>
<evidence type="ECO:0000256" key="2">
    <source>
        <dbReference type="ARBA" id="ARBA00022737"/>
    </source>
</evidence>
<dbReference type="PANTHER" id="PTHR31736:SF9">
    <property type="entry name" value="ENDO-XYLOGALACTURONAN HYDROLASE A-RELATED"/>
    <property type="match status" value="1"/>
</dbReference>
<comment type="function">
    <text evidence="8">Pectinolytic enzyme involved in the degradation of xylogalacturonan (xga), a galacturonan backbone heavily substituted with xylose, and which is one important component of the hairy regions of pectin. Activity requires a galacturonic acid backbone substituted with xylose.</text>
</comment>